<dbReference type="EMBL" id="RKHR01000003">
    <property type="protein sequence ID" value="ROS05549.1"/>
    <property type="molecule type" value="Genomic_DNA"/>
</dbReference>
<dbReference type="OrthoDB" id="1673646at2"/>
<dbReference type="SUPFAM" id="SSF103190">
    <property type="entry name" value="Sensory domain-like"/>
    <property type="match status" value="1"/>
</dbReference>
<proteinExistence type="predicted"/>
<dbReference type="InterPro" id="IPR050706">
    <property type="entry name" value="Cyclic-di-GMP_PDE-like"/>
</dbReference>
<dbReference type="GO" id="GO:0071111">
    <property type="term" value="F:cyclic-guanylate-specific phosphodiesterase activity"/>
    <property type="evidence" value="ECO:0007669"/>
    <property type="project" value="InterPro"/>
</dbReference>
<sequence>MKEHYFPYFQPIINLADGKILAYEALARTMENDRVISAGHIFHGQQYATSEVLEIDRHIRRTALQQLAADNSTDNAAGLMTLNISPTWVDRLMQDDLVPTLRMLDELAIDPQKVVIEITELAGDITKLKRLVKEYQSHGVKVAVDDFGAGASQLDRVLALEPEVIKLDMHLLKAAVKGGVEANIALCLTTLAQRADSLIICEGVETEEEFHFAIECGADCIQGWLYEPALAGFIDASTTVKRTLELKQRYLSRKSDRYLQSQQHQQLFSQHVSTISTLIRQSGVEQVLSSPPDIASMRELGLLRYYLCDAQATQISPNYDVCAAGVFTDDEPIALNWSHRPFFPLLVAMRHASDDNVLVSEPYKDRCSGKMCRTFGCFVSENMMLLMDVLVEDMILFAAGTA</sequence>
<dbReference type="Pfam" id="PF10388">
    <property type="entry name" value="YkuI_C"/>
    <property type="match status" value="1"/>
</dbReference>
<dbReference type="AlphaFoldDB" id="A0A3N2E1L5"/>
<organism evidence="2 3">
    <name type="scientific">Sinobacterium caligoides</name>
    <dbReference type="NCBI Taxonomy" id="933926"/>
    <lineage>
        <taxon>Bacteria</taxon>
        <taxon>Pseudomonadati</taxon>
        <taxon>Pseudomonadota</taxon>
        <taxon>Gammaproteobacteria</taxon>
        <taxon>Cellvibrionales</taxon>
        <taxon>Spongiibacteraceae</taxon>
        <taxon>Sinobacterium</taxon>
    </lineage>
</organism>
<evidence type="ECO:0000313" key="2">
    <source>
        <dbReference type="EMBL" id="ROS05549.1"/>
    </source>
</evidence>
<dbReference type="InterPro" id="IPR035919">
    <property type="entry name" value="EAL_sf"/>
</dbReference>
<dbReference type="PROSITE" id="PS50883">
    <property type="entry name" value="EAL"/>
    <property type="match status" value="1"/>
</dbReference>
<reference evidence="2 3" key="1">
    <citation type="submission" date="2018-11" db="EMBL/GenBank/DDBJ databases">
        <title>Genomic Encyclopedia of Type Strains, Phase IV (KMG-IV): sequencing the most valuable type-strain genomes for metagenomic binning, comparative biology and taxonomic classification.</title>
        <authorList>
            <person name="Goeker M."/>
        </authorList>
    </citation>
    <scope>NUCLEOTIDE SEQUENCE [LARGE SCALE GENOMIC DNA]</scope>
    <source>
        <strain evidence="2 3">DSM 100316</strain>
    </source>
</reference>
<keyword evidence="3" id="KW-1185">Reference proteome</keyword>
<feature type="domain" description="EAL" evidence="1">
    <location>
        <begin position="1"/>
        <end position="243"/>
    </location>
</feature>
<name>A0A3N2E1L5_9GAMM</name>
<dbReference type="Gene3D" id="3.30.450.20">
    <property type="entry name" value="PAS domain"/>
    <property type="match status" value="1"/>
</dbReference>
<dbReference type="InterPro" id="IPR001633">
    <property type="entry name" value="EAL_dom"/>
</dbReference>
<dbReference type="SUPFAM" id="SSF141868">
    <property type="entry name" value="EAL domain-like"/>
    <property type="match status" value="1"/>
</dbReference>
<evidence type="ECO:0000313" key="3">
    <source>
        <dbReference type="Proteomes" id="UP000275394"/>
    </source>
</evidence>
<dbReference type="Pfam" id="PF00563">
    <property type="entry name" value="EAL"/>
    <property type="match status" value="1"/>
</dbReference>
<protein>
    <submittedName>
        <fullName evidence="2">EAL domain-containing protein (Putative c-di-GMP-specific phosphodiesterase class I)</fullName>
    </submittedName>
</protein>
<dbReference type="RefSeq" id="WP_123711448.1">
    <property type="nucleotide sequence ID" value="NZ_RKHR01000003.1"/>
</dbReference>
<dbReference type="InterPro" id="IPR029151">
    <property type="entry name" value="Sensor-like_sf"/>
</dbReference>
<dbReference type="SMART" id="SM00052">
    <property type="entry name" value="EAL"/>
    <property type="match status" value="1"/>
</dbReference>
<comment type="caution">
    <text evidence="2">The sequence shown here is derived from an EMBL/GenBank/DDBJ whole genome shotgun (WGS) entry which is preliminary data.</text>
</comment>
<evidence type="ECO:0000259" key="1">
    <source>
        <dbReference type="PROSITE" id="PS50883"/>
    </source>
</evidence>
<dbReference type="Proteomes" id="UP000275394">
    <property type="component" value="Unassembled WGS sequence"/>
</dbReference>
<dbReference type="Gene3D" id="3.20.20.450">
    <property type="entry name" value="EAL domain"/>
    <property type="match status" value="1"/>
</dbReference>
<dbReference type="PANTHER" id="PTHR33121:SF82">
    <property type="entry name" value="SIGNAL TRANSDUCTION PROTEIN CONTAINING A EAL DOMAIN"/>
    <property type="match status" value="1"/>
</dbReference>
<dbReference type="CDD" id="cd01948">
    <property type="entry name" value="EAL"/>
    <property type="match status" value="1"/>
</dbReference>
<accession>A0A3N2E1L5</accession>
<gene>
    <name evidence="2" type="ORF">EDC56_1084</name>
</gene>
<dbReference type="InterPro" id="IPR018842">
    <property type="entry name" value="YkuI_C"/>
</dbReference>
<dbReference type="PANTHER" id="PTHR33121">
    <property type="entry name" value="CYCLIC DI-GMP PHOSPHODIESTERASE PDEF"/>
    <property type="match status" value="1"/>
</dbReference>